<dbReference type="InterPro" id="IPR009816">
    <property type="entry name" value="SPATS2-like"/>
</dbReference>
<dbReference type="EMBL" id="GEGO01001744">
    <property type="protein sequence ID" value="JAR93660.1"/>
    <property type="molecule type" value="Transcribed_RNA"/>
</dbReference>
<feature type="compositionally biased region" description="Basic residues" evidence="3">
    <location>
        <begin position="196"/>
        <end position="212"/>
    </location>
</feature>
<evidence type="ECO:0000313" key="6">
    <source>
        <dbReference type="EMBL" id="JAR93660.1"/>
    </source>
</evidence>
<feature type="compositionally biased region" description="Basic and acidic residues" evidence="3">
    <location>
        <begin position="500"/>
        <end position="522"/>
    </location>
</feature>
<protein>
    <recommendedName>
        <fullName evidence="4">CUE domain-containing protein</fullName>
    </recommendedName>
</protein>
<dbReference type="PROSITE" id="PS51140">
    <property type="entry name" value="CUE"/>
    <property type="match status" value="1"/>
</dbReference>
<dbReference type="GO" id="GO:0043130">
    <property type="term" value="F:ubiquitin binding"/>
    <property type="evidence" value="ECO:0007669"/>
    <property type="project" value="InterPro"/>
</dbReference>
<feature type="compositionally biased region" description="Basic and acidic residues" evidence="3">
    <location>
        <begin position="418"/>
        <end position="429"/>
    </location>
</feature>
<evidence type="ECO:0000256" key="2">
    <source>
        <dbReference type="SAM" id="Coils"/>
    </source>
</evidence>
<comment type="similarity">
    <text evidence="1">Belongs to the SPATS2 family.</text>
</comment>
<dbReference type="EMBL" id="GEFM01002235">
    <property type="protein sequence ID" value="JAP73561.1"/>
    <property type="molecule type" value="mRNA"/>
</dbReference>
<reference evidence="5" key="1">
    <citation type="submission" date="2016-02" db="EMBL/GenBank/DDBJ databases">
        <title>RNAseq analyses of the midgut from blood- or serum-fed Ixodes ricinus ticks.</title>
        <authorList>
            <person name="Perner J."/>
            <person name="Provaznik J."/>
            <person name="Schrenkova J."/>
            <person name="Urbanova V."/>
            <person name="Ribeiro J.M."/>
            <person name="Kopacek P."/>
        </authorList>
    </citation>
    <scope>NUCLEOTIDE SEQUENCE</scope>
    <source>
        <tissue evidence="5">Gut</tissue>
    </source>
</reference>
<dbReference type="Pfam" id="PF07139">
    <property type="entry name" value="SPATS2-like"/>
    <property type="match status" value="1"/>
</dbReference>
<evidence type="ECO:0000259" key="4">
    <source>
        <dbReference type="PROSITE" id="PS51140"/>
    </source>
</evidence>
<dbReference type="Pfam" id="PF02845">
    <property type="entry name" value="CUE"/>
    <property type="match status" value="1"/>
</dbReference>
<reference evidence="6" key="2">
    <citation type="journal article" date="2018" name="PLoS Negl. Trop. Dis.">
        <title>Sialome diversity of ticks revealed by RNAseq of single tick salivary glands.</title>
        <authorList>
            <person name="Perner J."/>
            <person name="Kropackova S."/>
            <person name="Kopacek P."/>
            <person name="Ribeiro J.M."/>
        </authorList>
    </citation>
    <scope>NUCLEOTIDE SEQUENCE</scope>
    <source>
        <strain evidence="6">Siblings of single egg batch collected in Ceske Budejovice</strain>
        <tissue evidence="6">Salivary glands</tissue>
    </source>
</reference>
<evidence type="ECO:0000256" key="1">
    <source>
        <dbReference type="ARBA" id="ARBA00007105"/>
    </source>
</evidence>
<evidence type="ECO:0000313" key="5">
    <source>
        <dbReference type="EMBL" id="JAP73561.1"/>
    </source>
</evidence>
<dbReference type="GO" id="GO:0005737">
    <property type="term" value="C:cytoplasm"/>
    <property type="evidence" value="ECO:0007669"/>
    <property type="project" value="TreeGrafter"/>
</dbReference>
<feature type="compositionally biased region" description="Basic and acidic residues" evidence="3">
    <location>
        <begin position="151"/>
        <end position="161"/>
    </location>
</feature>
<feature type="compositionally biased region" description="Basic and acidic residues" evidence="3">
    <location>
        <begin position="176"/>
        <end position="195"/>
    </location>
</feature>
<evidence type="ECO:0000256" key="3">
    <source>
        <dbReference type="SAM" id="MobiDB-lite"/>
    </source>
</evidence>
<dbReference type="InterPro" id="IPR003892">
    <property type="entry name" value="CUE"/>
</dbReference>
<dbReference type="AlphaFoldDB" id="A0A131Y6J5"/>
<sequence>MARKTGARSIYDTHNNVALADGEQHSPGDIKEKLSKVREVVPSMSKDQICMALRTYDYDVNATITAISENGPEEALREWNCAGNKVKPPSKNRKRKKKKKDAAAGSVAEGPDIGAGDEARKDPDSSKLEEQEKTEELPPADTPLDDPALEVYKHNGSEIEKPAQVSYGWGDDEPPELFKKNEVKFDEVVHTDSKSRSKPNHSHNGNRSKSSRSKNGSDIKFTDASVTTTSTLPKKTCLEKSLKDLSRQTVALQRVQVLLEDELHKAERAIKAAFAEVQKLLNDRQAQLEAEMEKVKTDARAMLQRRQKLAAELKARSEMASTLPDYELMELRDDIKHFVVERKYDEELGKTVRFSFSKDRVEREIKELGQAVHVRDPYTCRRLSLSSGASSSYPDSSYQVSAASSPVCRSQYYTFETMKEEDGSGRRPEACPNSHRTGYRGYSPGMRPGGYPRGGRNRRSDDLRYTRGDRGAPAARSGYGGGRSHRYSSGSGRGRYTGDVGRRPRDDESNRKPSPDRVNGRA</sequence>
<dbReference type="PANTHER" id="PTHR15623">
    <property type="entry name" value="SPERMATOGENESIS-ASSOCIATED SERINE-RICH PROTEIN 2-RELATED"/>
    <property type="match status" value="1"/>
</dbReference>
<accession>A0A131Y6J5</accession>
<dbReference type="PANTHER" id="PTHR15623:SF11">
    <property type="entry name" value="SPERMATOGENESIS-ASSOCIATED SERINE-RICH PROTEIN 2"/>
    <property type="match status" value="1"/>
</dbReference>
<dbReference type="InterPro" id="IPR009060">
    <property type="entry name" value="UBA-like_sf"/>
</dbReference>
<feature type="compositionally biased region" description="Basic and acidic residues" evidence="3">
    <location>
        <begin position="117"/>
        <end position="136"/>
    </location>
</feature>
<feature type="region of interest" description="Disordered" evidence="3">
    <location>
        <begin position="418"/>
        <end position="522"/>
    </location>
</feature>
<feature type="compositionally biased region" description="Basic residues" evidence="3">
    <location>
        <begin position="88"/>
        <end position="100"/>
    </location>
</feature>
<keyword evidence="2" id="KW-0175">Coiled coil</keyword>
<feature type="compositionally biased region" description="Basic and acidic residues" evidence="3">
    <location>
        <begin position="458"/>
        <end position="470"/>
    </location>
</feature>
<name>A0A131Y6J5_IXORI</name>
<proteinExistence type="evidence at transcript level"/>
<feature type="coiled-coil region" evidence="2">
    <location>
        <begin position="256"/>
        <end position="312"/>
    </location>
</feature>
<dbReference type="SUPFAM" id="SSF46934">
    <property type="entry name" value="UBA-like"/>
    <property type="match status" value="1"/>
</dbReference>
<feature type="domain" description="CUE" evidence="4">
    <location>
        <begin position="29"/>
        <end position="72"/>
    </location>
</feature>
<feature type="region of interest" description="Disordered" evidence="3">
    <location>
        <begin position="79"/>
        <end position="232"/>
    </location>
</feature>
<organism evidence="5">
    <name type="scientific">Ixodes ricinus</name>
    <name type="common">Common tick</name>
    <name type="synonym">Acarus ricinus</name>
    <dbReference type="NCBI Taxonomy" id="34613"/>
    <lineage>
        <taxon>Eukaryota</taxon>
        <taxon>Metazoa</taxon>
        <taxon>Ecdysozoa</taxon>
        <taxon>Arthropoda</taxon>
        <taxon>Chelicerata</taxon>
        <taxon>Arachnida</taxon>
        <taxon>Acari</taxon>
        <taxon>Parasitiformes</taxon>
        <taxon>Ixodida</taxon>
        <taxon>Ixodoidea</taxon>
        <taxon>Ixodidae</taxon>
        <taxon>Ixodinae</taxon>
        <taxon>Ixodes</taxon>
    </lineage>
</organism>